<dbReference type="GO" id="GO:0000150">
    <property type="term" value="F:DNA strand exchange activity"/>
    <property type="evidence" value="ECO:0007669"/>
    <property type="project" value="InterPro"/>
</dbReference>
<dbReference type="InterPro" id="IPR006119">
    <property type="entry name" value="Resolv_N"/>
</dbReference>
<dbReference type="Pfam" id="PF00239">
    <property type="entry name" value="Resolvase"/>
    <property type="match status" value="1"/>
</dbReference>
<evidence type="ECO:0000256" key="2">
    <source>
        <dbReference type="ARBA" id="ARBA00023125"/>
    </source>
</evidence>
<evidence type="ECO:0000256" key="5">
    <source>
        <dbReference type="PROSITE-ProRule" id="PRU10137"/>
    </source>
</evidence>
<accession>A0A0D6NHJ4</accession>
<evidence type="ECO:0000256" key="1">
    <source>
        <dbReference type="ARBA" id="ARBA00022908"/>
    </source>
</evidence>
<dbReference type="RefSeq" id="WP_048840578.1">
    <property type="nucleotide sequence ID" value="NZ_BAMX01000010.1"/>
</dbReference>
<feature type="active site" description="O-(5'-phospho-DNA)-serine intermediate" evidence="4 5">
    <location>
        <position position="11"/>
    </location>
</feature>
<proteinExistence type="predicted"/>
<keyword evidence="3" id="KW-0233">DNA recombination</keyword>
<dbReference type="InterPro" id="IPR006118">
    <property type="entry name" value="Recombinase_CS"/>
</dbReference>
<dbReference type="EMBL" id="BAMX01000010">
    <property type="protein sequence ID" value="GAN65532.1"/>
    <property type="molecule type" value="Genomic_DNA"/>
</dbReference>
<dbReference type="InterPro" id="IPR050639">
    <property type="entry name" value="SSR_resolvase"/>
</dbReference>
<gene>
    <name evidence="7" type="ORF">Abor_010_095</name>
</gene>
<comment type="caution">
    <text evidence="7">The sequence shown here is derived from an EMBL/GenBank/DDBJ whole genome shotgun (WGS) entry which is preliminary data.</text>
</comment>
<protein>
    <submittedName>
        <fullName evidence="7">DNA recombinase/resolvase</fullName>
    </submittedName>
</protein>
<dbReference type="GO" id="GO:0003677">
    <property type="term" value="F:DNA binding"/>
    <property type="evidence" value="ECO:0007669"/>
    <property type="project" value="UniProtKB-KW"/>
</dbReference>
<dbReference type="PROSITE" id="PS00397">
    <property type="entry name" value="RECOMBINASES_1"/>
    <property type="match status" value="1"/>
</dbReference>
<evidence type="ECO:0000256" key="4">
    <source>
        <dbReference type="PIRSR" id="PIRSR606118-50"/>
    </source>
</evidence>
<dbReference type="Gene3D" id="3.40.50.1390">
    <property type="entry name" value="Resolvase, N-terminal catalytic domain"/>
    <property type="match status" value="1"/>
</dbReference>
<accession>A0A6N3SUA7</accession>
<reference evidence="7 8" key="1">
    <citation type="submission" date="2012-11" db="EMBL/GenBank/DDBJ databases">
        <title>Whole genome sequence of Acetobacter orientalis 21F-2.</title>
        <authorList>
            <person name="Azuma Y."/>
            <person name="Higashiura N."/>
            <person name="Hirakawa H."/>
            <person name="Matsushita K."/>
        </authorList>
    </citation>
    <scope>NUCLEOTIDE SEQUENCE [LARGE SCALE GENOMIC DNA]</scope>
    <source>
        <strain evidence="7 8">21F-2</strain>
    </source>
</reference>
<dbReference type="SMART" id="SM00857">
    <property type="entry name" value="Resolvase"/>
    <property type="match status" value="1"/>
</dbReference>
<feature type="domain" description="Resolvase/invertase-type recombinase catalytic" evidence="6">
    <location>
        <begin position="3"/>
        <end position="144"/>
    </location>
</feature>
<keyword evidence="1" id="KW-0229">DNA integration</keyword>
<evidence type="ECO:0000313" key="8">
    <source>
        <dbReference type="Proteomes" id="UP000032670"/>
    </source>
</evidence>
<dbReference type="GO" id="GO:0015074">
    <property type="term" value="P:DNA integration"/>
    <property type="evidence" value="ECO:0007669"/>
    <property type="project" value="UniProtKB-KW"/>
</dbReference>
<name>A0A0D6NHJ4_9PROT</name>
<keyword evidence="8" id="KW-1185">Reference proteome</keyword>
<organism evidence="7 8">
    <name type="scientific">Acetobacter orientalis</name>
    <dbReference type="NCBI Taxonomy" id="146474"/>
    <lineage>
        <taxon>Bacteria</taxon>
        <taxon>Pseudomonadati</taxon>
        <taxon>Pseudomonadota</taxon>
        <taxon>Alphaproteobacteria</taxon>
        <taxon>Acetobacterales</taxon>
        <taxon>Acetobacteraceae</taxon>
        <taxon>Acetobacter</taxon>
    </lineage>
</organism>
<dbReference type="STRING" id="1231341.Abor_010_095"/>
<dbReference type="GeneID" id="76203682"/>
<evidence type="ECO:0000256" key="3">
    <source>
        <dbReference type="ARBA" id="ARBA00023172"/>
    </source>
</evidence>
<evidence type="ECO:0000259" key="6">
    <source>
        <dbReference type="PROSITE" id="PS51736"/>
    </source>
</evidence>
<dbReference type="CDD" id="cd00338">
    <property type="entry name" value="Ser_Recombinase"/>
    <property type="match status" value="1"/>
</dbReference>
<dbReference type="InterPro" id="IPR036162">
    <property type="entry name" value="Resolvase-like_N_sf"/>
</dbReference>
<dbReference type="Proteomes" id="UP000032670">
    <property type="component" value="Unassembled WGS sequence"/>
</dbReference>
<evidence type="ECO:0000313" key="7">
    <source>
        <dbReference type="EMBL" id="GAN65532.1"/>
    </source>
</evidence>
<dbReference type="PANTHER" id="PTHR30461:SF2">
    <property type="entry name" value="SERINE RECOMBINASE PINE-RELATED"/>
    <property type="match status" value="1"/>
</dbReference>
<keyword evidence="2" id="KW-0238">DNA-binding</keyword>
<sequence>MTKAVAYIRVSTTKQGKSGLGMEAQLAAIHSFAQAEGFDVVEVFTEVETGKGSDALFKRPQLSAALDKAKVMQCPVLVAKLDRLSRDVAFIAGLMANRVPFIVAELGKDADPFMLHIWAAMAEKERCVISERTKAALAAAKKRGVVLGGYKGGPAPDNQKGTLALQEKAQGFKERVGPTIATLHSQGLSLRAIAGRLEAMGVRTSRRKTEWTPAAVKRCLG</sequence>
<dbReference type="SUPFAM" id="SSF53041">
    <property type="entry name" value="Resolvase-like"/>
    <property type="match status" value="1"/>
</dbReference>
<dbReference type="PANTHER" id="PTHR30461">
    <property type="entry name" value="DNA-INVERTASE FROM LAMBDOID PROPHAGE"/>
    <property type="match status" value="1"/>
</dbReference>
<dbReference type="PROSITE" id="PS51736">
    <property type="entry name" value="RECOMBINASES_3"/>
    <property type="match status" value="1"/>
</dbReference>
<dbReference type="AlphaFoldDB" id="A0A0D6NHJ4"/>